<proteinExistence type="predicted"/>
<protein>
    <submittedName>
        <fullName evidence="1">Uncharacterized protein</fullName>
    </submittedName>
</protein>
<dbReference type="RefSeq" id="WP_236114113.1">
    <property type="nucleotide sequence ID" value="NZ_JAKGTI010000001.1"/>
</dbReference>
<dbReference type="EMBL" id="JAKGTI010000001">
    <property type="protein sequence ID" value="MCF4098599.1"/>
    <property type="molecule type" value="Genomic_DNA"/>
</dbReference>
<organism evidence="1 2">
    <name type="scientific">Maritalea mediterranea</name>
    <dbReference type="NCBI Taxonomy" id="2909667"/>
    <lineage>
        <taxon>Bacteria</taxon>
        <taxon>Pseudomonadati</taxon>
        <taxon>Pseudomonadota</taxon>
        <taxon>Alphaproteobacteria</taxon>
        <taxon>Hyphomicrobiales</taxon>
        <taxon>Devosiaceae</taxon>
        <taxon>Maritalea</taxon>
    </lineage>
</organism>
<reference evidence="1 2" key="1">
    <citation type="submission" date="2022-01" db="EMBL/GenBank/DDBJ databases">
        <title>Maritalea mediterranea sp. nov., isolated from marine plastic residues from the Malva-rosa beach (Valencia, Spain).</title>
        <authorList>
            <person name="Vidal-Verdu A."/>
            <person name="Molina-Menor E."/>
            <person name="Pascual J."/>
            <person name="Pereto J."/>
            <person name="Porcar M."/>
        </authorList>
    </citation>
    <scope>NUCLEOTIDE SEQUENCE [LARGE SCALE GENOMIC DNA]</scope>
    <source>
        <strain evidence="1 2">P4.10X</strain>
    </source>
</reference>
<gene>
    <name evidence="1" type="ORF">L1I42_08875</name>
</gene>
<dbReference type="Proteomes" id="UP001201217">
    <property type="component" value="Unassembled WGS sequence"/>
</dbReference>
<keyword evidence="2" id="KW-1185">Reference proteome</keyword>
<evidence type="ECO:0000313" key="2">
    <source>
        <dbReference type="Proteomes" id="UP001201217"/>
    </source>
</evidence>
<evidence type="ECO:0000313" key="1">
    <source>
        <dbReference type="EMBL" id="MCF4098599.1"/>
    </source>
</evidence>
<accession>A0ABS9E6U6</accession>
<sequence length="76" mass="8858">MLIYYEGHQYQWLYDGVMGVGRFNRKADEAVSLLETGSDCDDLHQSLGNLFENEQTPEDRKKMILDSIAEEYSYDD</sequence>
<comment type="caution">
    <text evidence="1">The sequence shown here is derived from an EMBL/GenBank/DDBJ whole genome shotgun (WGS) entry which is preliminary data.</text>
</comment>
<name>A0ABS9E6U6_9HYPH</name>